<dbReference type="Proteomes" id="UP000475214">
    <property type="component" value="Unassembled WGS sequence"/>
</dbReference>
<dbReference type="InterPro" id="IPR000182">
    <property type="entry name" value="GNAT_dom"/>
</dbReference>
<gene>
    <name evidence="2" type="ORF">G1H10_16505</name>
</gene>
<feature type="domain" description="N-acetyltransferase" evidence="1">
    <location>
        <begin position="1"/>
        <end position="164"/>
    </location>
</feature>
<accession>A0A6L9S985</accession>
<proteinExistence type="predicted"/>
<evidence type="ECO:0000259" key="1">
    <source>
        <dbReference type="PROSITE" id="PS51186"/>
    </source>
</evidence>
<organism evidence="2 3">
    <name type="scientific">Phytoactinopolyspora halotolerans</name>
    <dbReference type="NCBI Taxonomy" id="1981512"/>
    <lineage>
        <taxon>Bacteria</taxon>
        <taxon>Bacillati</taxon>
        <taxon>Actinomycetota</taxon>
        <taxon>Actinomycetes</taxon>
        <taxon>Jiangellales</taxon>
        <taxon>Jiangellaceae</taxon>
        <taxon>Phytoactinopolyspora</taxon>
    </lineage>
</organism>
<dbReference type="EMBL" id="JAAGOA010000011">
    <property type="protein sequence ID" value="NEE01776.1"/>
    <property type="molecule type" value="Genomic_DNA"/>
</dbReference>
<dbReference type="GO" id="GO:0016747">
    <property type="term" value="F:acyltransferase activity, transferring groups other than amino-acyl groups"/>
    <property type="evidence" value="ECO:0007669"/>
    <property type="project" value="InterPro"/>
</dbReference>
<evidence type="ECO:0000313" key="2">
    <source>
        <dbReference type="EMBL" id="NEE01776.1"/>
    </source>
</evidence>
<comment type="caution">
    <text evidence="2">The sequence shown here is derived from an EMBL/GenBank/DDBJ whole genome shotgun (WGS) entry which is preliminary data.</text>
</comment>
<dbReference type="SUPFAM" id="SSF55729">
    <property type="entry name" value="Acyl-CoA N-acyltransferases (Nat)"/>
    <property type="match status" value="1"/>
</dbReference>
<keyword evidence="2" id="KW-0808">Transferase</keyword>
<dbReference type="RefSeq" id="WP_163739737.1">
    <property type="nucleotide sequence ID" value="NZ_JAAGOA010000011.1"/>
</dbReference>
<dbReference type="Gene3D" id="3.40.630.30">
    <property type="match status" value="1"/>
</dbReference>
<evidence type="ECO:0000313" key="3">
    <source>
        <dbReference type="Proteomes" id="UP000475214"/>
    </source>
</evidence>
<dbReference type="AlphaFoldDB" id="A0A6L9S985"/>
<name>A0A6L9S985_9ACTN</name>
<dbReference type="CDD" id="cd04301">
    <property type="entry name" value="NAT_SF"/>
    <property type="match status" value="1"/>
</dbReference>
<keyword evidence="3" id="KW-1185">Reference proteome</keyword>
<dbReference type="PROSITE" id="PS51186">
    <property type="entry name" value="GNAT"/>
    <property type="match status" value="1"/>
</dbReference>
<reference evidence="2 3" key="1">
    <citation type="submission" date="2020-02" db="EMBL/GenBank/DDBJ databases">
        <authorList>
            <person name="Li X.-J."/>
            <person name="Han X.-M."/>
        </authorList>
    </citation>
    <scope>NUCLEOTIDE SEQUENCE [LARGE SCALE GENOMIC DNA]</scope>
    <source>
        <strain evidence="2 3">CCTCC AB 2017055</strain>
    </source>
</reference>
<dbReference type="InterPro" id="IPR016181">
    <property type="entry name" value="Acyl_CoA_acyltransferase"/>
</dbReference>
<protein>
    <submittedName>
        <fullName evidence="2">GNAT family N-acetyltransferase</fullName>
    </submittedName>
</protein>
<sequence length="294" mass="31701">MRIRPMRADDVAAAERITARAFALPTPSASGSSGAPNSSPAGRAPLARERWMDRLRHMLAVDPAGCWVAADDDGVFGVAAALRRDLLWVLSTYAVDPDRQREGAGTALLEAAIDYGHGCLRGMLCALPNPAALRRYRGAGFSLYPAFKLVGTVDHHVIPEIDGVRAATDRDLDLVDSVDRQVRGATHRPDHAFMTRYGQLLVCDLFTGSGYAYLDGSAIALLAATNRSIAQRLLWAALAQTPPGEEVTVRYLTSDQEWALDVGLAAGLRVEMDGCLALRHMRPPVPYVPSVPFG</sequence>
<dbReference type="Pfam" id="PF00583">
    <property type="entry name" value="Acetyltransf_1"/>
    <property type="match status" value="1"/>
</dbReference>